<dbReference type="Proteomes" id="UP000440732">
    <property type="component" value="Unassembled WGS sequence"/>
</dbReference>
<dbReference type="Proteomes" id="UP000429523">
    <property type="component" value="Unassembled WGS sequence"/>
</dbReference>
<dbReference type="EMBL" id="QXFX01000249">
    <property type="protein sequence ID" value="KAE9123706.1"/>
    <property type="molecule type" value="Genomic_DNA"/>
</dbReference>
<evidence type="ECO:0000313" key="14">
    <source>
        <dbReference type="Proteomes" id="UP000440732"/>
    </source>
</evidence>
<comment type="caution">
    <text evidence="1">The sequence shown here is derived from an EMBL/GenBank/DDBJ whole genome shotgun (WGS) entry which is preliminary data.</text>
</comment>
<evidence type="ECO:0000313" key="15">
    <source>
        <dbReference type="Proteomes" id="UP000441208"/>
    </source>
</evidence>
<evidence type="ECO:0000313" key="4">
    <source>
        <dbReference type="EMBL" id="KAE9123706.1"/>
    </source>
</evidence>
<evidence type="ECO:0000313" key="3">
    <source>
        <dbReference type="EMBL" id="KAE9122706.1"/>
    </source>
</evidence>
<evidence type="ECO:0000313" key="11">
    <source>
        <dbReference type="Proteomes" id="UP000433483"/>
    </source>
</evidence>
<evidence type="ECO:0000313" key="13">
    <source>
        <dbReference type="Proteomes" id="UP000440367"/>
    </source>
</evidence>
<dbReference type="EMBL" id="QXGE01000253">
    <property type="protein sequence ID" value="KAE9318449.1"/>
    <property type="molecule type" value="Genomic_DNA"/>
</dbReference>
<accession>A0A6A3F9F9</accession>
<evidence type="ECO:0000313" key="16">
    <source>
        <dbReference type="Proteomes" id="UP000460718"/>
    </source>
</evidence>
<sequence>MLSLLSKLVASFHLHYLYLTTFMQFNSTRIHLQNNLPLSASNIIYSRPYEYSNEVARGTKKL</sequence>
<evidence type="ECO:0000313" key="5">
    <source>
        <dbReference type="EMBL" id="KAE9149334.1"/>
    </source>
</evidence>
<evidence type="ECO:0000313" key="2">
    <source>
        <dbReference type="EMBL" id="KAE9004165.1"/>
    </source>
</evidence>
<dbReference type="Proteomes" id="UP000437068">
    <property type="component" value="Unassembled WGS sequence"/>
</dbReference>
<dbReference type="AlphaFoldDB" id="A0A6A3F9F9"/>
<dbReference type="EMBL" id="QXFW01000736">
    <property type="protein sequence ID" value="KAE9004165.1"/>
    <property type="molecule type" value="Genomic_DNA"/>
</dbReference>
<dbReference type="EMBL" id="QXGF01000304">
    <property type="protein sequence ID" value="KAE8942465.1"/>
    <property type="molecule type" value="Genomic_DNA"/>
</dbReference>
<dbReference type="Proteomes" id="UP000441208">
    <property type="component" value="Unassembled WGS sequence"/>
</dbReference>
<gene>
    <name evidence="9" type="ORF">PF001_g6345</name>
    <name evidence="8" type="ORF">PF002_g4851</name>
    <name evidence="7" type="ORF">PF004_g10030</name>
    <name evidence="6" type="ORF">PF005_g7561</name>
    <name evidence="5" type="ORF">PF006_g6162</name>
    <name evidence="3" type="ORF">PF007_g7334</name>
    <name evidence="1" type="ORF">PF009_g7759</name>
    <name evidence="4" type="ORF">PF010_g6289</name>
    <name evidence="2" type="ORF">PF011_g12582</name>
</gene>
<dbReference type="Proteomes" id="UP000433483">
    <property type="component" value="Unassembled WGS sequence"/>
</dbReference>
<keyword evidence="11" id="KW-1185">Reference proteome</keyword>
<evidence type="ECO:0000313" key="10">
    <source>
        <dbReference type="Proteomes" id="UP000429523"/>
    </source>
</evidence>
<dbReference type="Proteomes" id="UP000488956">
    <property type="component" value="Unassembled WGS sequence"/>
</dbReference>
<protein>
    <submittedName>
        <fullName evidence="1">Uncharacterized protein</fullName>
    </submittedName>
</protein>
<evidence type="ECO:0000313" key="9">
    <source>
        <dbReference type="EMBL" id="KAE9318449.1"/>
    </source>
</evidence>
<dbReference type="EMBL" id="QXGA01000244">
    <property type="protein sequence ID" value="KAE9149334.1"/>
    <property type="molecule type" value="Genomic_DNA"/>
</dbReference>
<reference evidence="10 11" key="1">
    <citation type="submission" date="2018-08" db="EMBL/GenBank/DDBJ databases">
        <title>Genomic investigation of the strawberry pathogen Phytophthora fragariae indicates pathogenicity is determined by transcriptional variation in three key races.</title>
        <authorList>
            <person name="Adams T.M."/>
            <person name="Armitage A.D."/>
            <person name="Sobczyk M.K."/>
            <person name="Bates H.J."/>
            <person name="Dunwell J.M."/>
            <person name="Nellist C.F."/>
            <person name="Harrison R.J."/>
        </authorList>
    </citation>
    <scope>NUCLEOTIDE SEQUENCE [LARGE SCALE GENOMIC DNA]</scope>
    <source>
        <strain evidence="9 12">A4</strain>
        <strain evidence="8 13">BC-1</strain>
        <strain evidence="7 17">BC-23</strain>
        <strain evidence="6 11">NOV-27</strain>
        <strain evidence="5 14">NOV-5</strain>
        <strain evidence="3 15">NOV-71</strain>
        <strain evidence="1 10">NOV-9</strain>
        <strain evidence="4 18">ONT-3</strain>
        <strain evidence="2 16">SCRP245</strain>
    </source>
</reference>
<evidence type="ECO:0000313" key="1">
    <source>
        <dbReference type="EMBL" id="KAE8942465.1"/>
    </source>
</evidence>
<dbReference type="Proteomes" id="UP000440367">
    <property type="component" value="Unassembled WGS sequence"/>
</dbReference>
<evidence type="ECO:0000313" key="18">
    <source>
        <dbReference type="Proteomes" id="UP000488956"/>
    </source>
</evidence>
<evidence type="ECO:0000313" key="12">
    <source>
        <dbReference type="Proteomes" id="UP000437068"/>
    </source>
</evidence>
<evidence type="ECO:0000313" key="17">
    <source>
        <dbReference type="Proteomes" id="UP000476176"/>
    </source>
</evidence>
<dbReference type="EMBL" id="QXFZ01000291">
    <property type="protein sequence ID" value="KAE9122706.1"/>
    <property type="molecule type" value="Genomic_DNA"/>
</dbReference>
<dbReference type="Proteomes" id="UP000460718">
    <property type="component" value="Unassembled WGS sequence"/>
</dbReference>
<dbReference type="EMBL" id="QXGD01000154">
    <property type="protein sequence ID" value="KAE9250281.1"/>
    <property type="molecule type" value="Genomic_DNA"/>
</dbReference>
<organism evidence="1 10">
    <name type="scientific">Phytophthora fragariae</name>
    <dbReference type="NCBI Taxonomy" id="53985"/>
    <lineage>
        <taxon>Eukaryota</taxon>
        <taxon>Sar</taxon>
        <taxon>Stramenopiles</taxon>
        <taxon>Oomycota</taxon>
        <taxon>Peronosporomycetes</taxon>
        <taxon>Peronosporales</taxon>
        <taxon>Peronosporaceae</taxon>
        <taxon>Phytophthora</taxon>
    </lineage>
</organism>
<evidence type="ECO:0000313" key="8">
    <source>
        <dbReference type="EMBL" id="KAE9250281.1"/>
    </source>
</evidence>
<dbReference type="Proteomes" id="UP000476176">
    <property type="component" value="Unassembled WGS sequence"/>
</dbReference>
<name>A0A6A3F9F9_9STRA</name>
<evidence type="ECO:0000313" key="6">
    <source>
        <dbReference type="EMBL" id="KAE9220236.1"/>
    </source>
</evidence>
<dbReference type="EMBL" id="QXGC01000509">
    <property type="protein sequence ID" value="KAE9232041.1"/>
    <property type="molecule type" value="Genomic_DNA"/>
</dbReference>
<proteinExistence type="predicted"/>
<evidence type="ECO:0000313" key="7">
    <source>
        <dbReference type="EMBL" id="KAE9232041.1"/>
    </source>
</evidence>
<dbReference type="EMBL" id="QXGB01000304">
    <property type="protein sequence ID" value="KAE9220236.1"/>
    <property type="molecule type" value="Genomic_DNA"/>
</dbReference>